<dbReference type="KEGG" id="csem:103379889"/>
<keyword evidence="14" id="KW-0862">Zinc</keyword>
<dbReference type="InterPro" id="IPR015943">
    <property type="entry name" value="WD40/YVTN_repeat-like_dom_sf"/>
</dbReference>
<accession>A0A3P8UHG8</accession>
<dbReference type="InParanoid" id="A0A3P8UHG8"/>
<dbReference type="InterPro" id="IPR037381">
    <property type="entry name" value="RFWD3"/>
</dbReference>
<dbReference type="InterPro" id="IPR013083">
    <property type="entry name" value="Znf_RING/FYVE/PHD"/>
</dbReference>
<reference evidence="21" key="2">
    <citation type="submission" date="2025-08" db="UniProtKB">
        <authorList>
            <consortium name="Ensembl"/>
        </authorList>
    </citation>
    <scope>IDENTIFICATION</scope>
</reference>
<evidence type="ECO:0000256" key="1">
    <source>
        <dbReference type="ARBA" id="ARBA00000900"/>
    </source>
</evidence>
<name>A0A3P8UHG8_CYNSE</name>
<feature type="compositionally biased region" description="Low complexity" evidence="19">
    <location>
        <begin position="154"/>
        <end position="169"/>
    </location>
</feature>
<evidence type="ECO:0000256" key="7">
    <source>
        <dbReference type="ARBA" id="ARBA00022574"/>
    </source>
</evidence>
<dbReference type="GO" id="GO:0016605">
    <property type="term" value="C:PML body"/>
    <property type="evidence" value="ECO:0007669"/>
    <property type="project" value="UniProtKB-SubCell"/>
</dbReference>
<keyword evidence="9" id="KW-0479">Metal-binding</keyword>
<evidence type="ECO:0000256" key="9">
    <source>
        <dbReference type="ARBA" id="ARBA00022723"/>
    </source>
</evidence>
<reference evidence="21" key="3">
    <citation type="submission" date="2025-09" db="UniProtKB">
        <authorList>
            <consortium name="Ensembl"/>
        </authorList>
    </citation>
    <scope>IDENTIFICATION</scope>
</reference>
<keyword evidence="8" id="KW-0808">Transferase</keyword>
<dbReference type="PROSITE" id="PS50089">
    <property type="entry name" value="ZF_RING_2"/>
    <property type="match status" value="1"/>
</dbReference>
<dbReference type="InterPro" id="IPR056527">
    <property type="entry name" value="WD40_RFWD3"/>
</dbReference>
<reference evidence="21 22" key="1">
    <citation type="journal article" date="2014" name="Nat. Genet.">
        <title>Whole-genome sequence of a flatfish provides insights into ZW sex chromosome evolution and adaptation to a benthic lifestyle.</title>
        <authorList>
            <person name="Chen S."/>
            <person name="Zhang G."/>
            <person name="Shao C."/>
            <person name="Huang Q."/>
            <person name="Liu G."/>
            <person name="Zhang P."/>
            <person name="Song W."/>
            <person name="An N."/>
            <person name="Chalopin D."/>
            <person name="Volff J.N."/>
            <person name="Hong Y."/>
            <person name="Li Q."/>
            <person name="Sha Z."/>
            <person name="Zhou H."/>
            <person name="Xie M."/>
            <person name="Yu Q."/>
            <person name="Liu Y."/>
            <person name="Xiang H."/>
            <person name="Wang N."/>
            <person name="Wu K."/>
            <person name="Yang C."/>
            <person name="Zhou Q."/>
            <person name="Liao X."/>
            <person name="Yang L."/>
            <person name="Hu Q."/>
            <person name="Zhang J."/>
            <person name="Meng L."/>
            <person name="Jin L."/>
            <person name="Tian Y."/>
            <person name="Lian J."/>
            <person name="Yang J."/>
            <person name="Miao G."/>
            <person name="Liu S."/>
            <person name="Liang Z."/>
            <person name="Yan F."/>
            <person name="Li Y."/>
            <person name="Sun B."/>
            <person name="Zhang H."/>
            <person name="Zhang J."/>
            <person name="Zhu Y."/>
            <person name="Du M."/>
            <person name="Zhao Y."/>
            <person name="Schartl M."/>
            <person name="Tang Q."/>
            <person name="Wang J."/>
        </authorList>
    </citation>
    <scope>NUCLEOTIDE SEQUENCE</scope>
</reference>
<keyword evidence="11" id="KW-0227">DNA damage</keyword>
<evidence type="ECO:0000256" key="19">
    <source>
        <dbReference type="SAM" id="MobiDB-lite"/>
    </source>
</evidence>
<dbReference type="InterPro" id="IPR001841">
    <property type="entry name" value="Znf_RING"/>
</dbReference>
<evidence type="ECO:0000256" key="14">
    <source>
        <dbReference type="ARBA" id="ARBA00022833"/>
    </source>
</evidence>
<dbReference type="FunCoup" id="A0A3P8UHG8">
    <property type="interactions" value="919"/>
</dbReference>
<dbReference type="GO" id="GO:0036297">
    <property type="term" value="P:interstrand cross-link repair"/>
    <property type="evidence" value="ECO:0007669"/>
    <property type="project" value="InterPro"/>
</dbReference>
<dbReference type="OMA" id="CLESWEM"/>
<dbReference type="Gene3D" id="3.30.40.10">
    <property type="entry name" value="Zinc/RING finger domain, C3HC4 (zinc finger)"/>
    <property type="match status" value="1"/>
</dbReference>
<dbReference type="GO" id="GO:0016567">
    <property type="term" value="P:protein ubiquitination"/>
    <property type="evidence" value="ECO:0007669"/>
    <property type="project" value="InterPro"/>
</dbReference>
<comment type="subcellular location">
    <subcellularLocation>
        <location evidence="3">Cytoplasm</location>
    </subcellularLocation>
    <subcellularLocation>
        <location evidence="2">Nucleus</location>
        <location evidence="2">PML body</location>
    </subcellularLocation>
</comment>
<feature type="compositionally biased region" description="Polar residues" evidence="19">
    <location>
        <begin position="170"/>
        <end position="183"/>
    </location>
</feature>
<keyword evidence="6" id="KW-0963">Cytoplasm</keyword>
<dbReference type="Pfam" id="PF13639">
    <property type="entry name" value="zf-RING_2"/>
    <property type="match status" value="1"/>
</dbReference>
<dbReference type="SMART" id="SM00184">
    <property type="entry name" value="RING"/>
    <property type="match status" value="1"/>
</dbReference>
<evidence type="ECO:0000256" key="10">
    <source>
        <dbReference type="ARBA" id="ARBA00022737"/>
    </source>
</evidence>
<evidence type="ECO:0000256" key="6">
    <source>
        <dbReference type="ARBA" id="ARBA00022490"/>
    </source>
</evidence>
<dbReference type="SUPFAM" id="SSF50978">
    <property type="entry name" value="WD40 repeat-like"/>
    <property type="match status" value="1"/>
</dbReference>
<evidence type="ECO:0000256" key="17">
    <source>
        <dbReference type="PROSITE-ProRule" id="PRU00175"/>
    </source>
</evidence>
<feature type="domain" description="RING-type" evidence="20">
    <location>
        <begin position="221"/>
        <end position="267"/>
    </location>
</feature>
<evidence type="ECO:0000256" key="2">
    <source>
        <dbReference type="ARBA" id="ARBA00004322"/>
    </source>
</evidence>
<dbReference type="GO" id="GO:0005737">
    <property type="term" value="C:cytoplasm"/>
    <property type="evidence" value="ECO:0007669"/>
    <property type="project" value="UniProtKB-SubCell"/>
</dbReference>
<protein>
    <recommendedName>
        <fullName evidence="5">RING-type E3 ubiquitin transferase</fullName>
        <ecNumber evidence="5">2.3.2.27</ecNumber>
    </recommendedName>
</protein>
<dbReference type="Pfam" id="PF23419">
    <property type="entry name" value="WD40_RFWD3"/>
    <property type="match status" value="1"/>
</dbReference>
<comment type="pathway">
    <text evidence="4">Protein modification; protein ubiquitination.</text>
</comment>
<keyword evidence="13" id="KW-0833">Ubl conjugation pathway</keyword>
<proteinExistence type="predicted"/>
<keyword evidence="22" id="KW-1185">Reference proteome</keyword>
<dbReference type="PANTHER" id="PTHR16047">
    <property type="entry name" value="RFWD3 PROTEIN"/>
    <property type="match status" value="1"/>
</dbReference>
<dbReference type="Ensembl" id="ENSCSET00000002710.1">
    <property type="protein sequence ID" value="ENSCSEP00000002668.1"/>
    <property type="gene ID" value="ENSCSEG00000001774.1"/>
</dbReference>
<keyword evidence="16" id="KW-0539">Nucleus</keyword>
<evidence type="ECO:0000256" key="16">
    <source>
        <dbReference type="ARBA" id="ARBA00023242"/>
    </source>
</evidence>
<dbReference type="CDD" id="cd16450">
    <property type="entry name" value="mRING-C3HGC3_RFWD3"/>
    <property type="match status" value="1"/>
</dbReference>
<dbReference type="EC" id="2.3.2.27" evidence="5"/>
<feature type="compositionally biased region" description="Low complexity" evidence="19">
    <location>
        <begin position="124"/>
        <end position="133"/>
    </location>
</feature>
<evidence type="ECO:0000256" key="8">
    <source>
        <dbReference type="ARBA" id="ARBA00022679"/>
    </source>
</evidence>
<evidence type="ECO:0000256" key="3">
    <source>
        <dbReference type="ARBA" id="ARBA00004496"/>
    </source>
</evidence>
<dbReference type="Gene3D" id="2.130.10.10">
    <property type="entry name" value="YVTN repeat-like/Quinoprotein amine dehydrogenase"/>
    <property type="match status" value="1"/>
</dbReference>
<dbReference type="AlphaFoldDB" id="A0A3P8UHG8"/>
<evidence type="ECO:0000256" key="12">
    <source>
        <dbReference type="ARBA" id="ARBA00022771"/>
    </source>
</evidence>
<organism evidence="21 22">
    <name type="scientific">Cynoglossus semilaevis</name>
    <name type="common">Tongue sole</name>
    <dbReference type="NCBI Taxonomy" id="244447"/>
    <lineage>
        <taxon>Eukaryota</taxon>
        <taxon>Metazoa</taxon>
        <taxon>Chordata</taxon>
        <taxon>Craniata</taxon>
        <taxon>Vertebrata</taxon>
        <taxon>Euteleostomi</taxon>
        <taxon>Actinopterygii</taxon>
        <taxon>Neopterygii</taxon>
        <taxon>Teleostei</taxon>
        <taxon>Neoteleostei</taxon>
        <taxon>Acanthomorphata</taxon>
        <taxon>Carangaria</taxon>
        <taxon>Pleuronectiformes</taxon>
        <taxon>Pleuronectoidei</taxon>
        <taxon>Cynoglossidae</taxon>
        <taxon>Cynoglossinae</taxon>
        <taxon>Cynoglossus</taxon>
    </lineage>
</organism>
<evidence type="ECO:0000259" key="20">
    <source>
        <dbReference type="PROSITE" id="PS50089"/>
    </source>
</evidence>
<dbReference type="RefSeq" id="XP_024911865.1">
    <property type="nucleotide sequence ID" value="XM_025056097.1"/>
</dbReference>
<dbReference type="PANTHER" id="PTHR16047:SF7">
    <property type="entry name" value="E3 UBIQUITIN-PROTEIN LIGASE RFWD3"/>
    <property type="match status" value="1"/>
</dbReference>
<dbReference type="InterPro" id="IPR001680">
    <property type="entry name" value="WD40_rpt"/>
</dbReference>
<keyword evidence="10" id="KW-0677">Repeat</keyword>
<comment type="catalytic activity">
    <reaction evidence="1">
        <text>S-ubiquitinyl-[E2 ubiquitin-conjugating enzyme]-L-cysteine + [acceptor protein]-L-lysine = [E2 ubiquitin-conjugating enzyme]-L-cysteine + N(6)-ubiquitinyl-[acceptor protein]-L-lysine.</text>
        <dbReference type="EC" id="2.3.2.27"/>
    </reaction>
</comment>
<dbReference type="Proteomes" id="UP000265120">
    <property type="component" value="Chromosome 6"/>
</dbReference>
<keyword evidence="18" id="KW-0175">Coiled coil</keyword>
<dbReference type="InterPro" id="IPR036322">
    <property type="entry name" value="WD40_repeat_dom_sf"/>
</dbReference>
<dbReference type="OrthoDB" id="5600418at2759"/>
<dbReference type="SUPFAM" id="SSF57850">
    <property type="entry name" value="RING/U-box"/>
    <property type="match status" value="1"/>
</dbReference>
<evidence type="ECO:0000256" key="18">
    <source>
        <dbReference type="SAM" id="Coils"/>
    </source>
</evidence>
<evidence type="ECO:0000313" key="22">
    <source>
        <dbReference type="Proteomes" id="UP000265120"/>
    </source>
</evidence>
<feature type="compositionally biased region" description="Basic residues" evidence="19">
    <location>
        <begin position="86"/>
        <end position="95"/>
    </location>
</feature>
<dbReference type="STRING" id="244447.ENSCSEP00000002668"/>
<evidence type="ECO:0000256" key="11">
    <source>
        <dbReference type="ARBA" id="ARBA00022763"/>
    </source>
</evidence>
<feature type="compositionally biased region" description="Acidic residues" evidence="19">
    <location>
        <begin position="45"/>
        <end position="54"/>
    </location>
</feature>
<keyword evidence="15" id="KW-0234">DNA repair</keyword>
<feature type="region of interest" description="Disordered" evidence="19">
    <location>
        <begin position="1"/>
        <end position="216"/>
    </location>
</feature>
<feature type="coiled-coil region" evidence="18">
    <location>
        <begin position="291"/>
        <end position="346"/>
    </location>
</feature>
<dbReference type="GO" id="GO:0061630">
    <property type="term" value="F:ubiquitin protein ligase activity"/>
    <property type="evidence" value="ECO:0007669"/>
    <property type="project" value="UniProtKB-EC"/>
</dbReference>
<dbReference type="GeneTree" id="ENSGT00390000008931"/>
<dbReference type="RefSeq" id="XP_008309813.1">
    <property type="nucleotide sequence ID" value="XM_008311591.3"/>
</dbReference>
<dbReference type="GeneID" id="103379889"/>
<evidence type="ECO:0000256" key="15">
    <source>
        <dbReference type="ARBA" id="ARBA00023204"/>
    </source>
</evidence>
<evidence type="ECO:0000256" key="5">
    <source>
        <dbReference type="ARBA" id="ARBA00012483"/>
    </source>
</evidence>
<evidence type="ECO:0000256" key="13">
    <source>
        <dbReference type="ARBA" id="ARBA00022786"/>
    </source>
</evidence>
<keyword evidence="7" id="KW-0853">WD repeat</keyword>
<sequence>MESMEVDPIEVIQGDASGHPQVAVTGQADDTDPPLVILDSGSSTEVDDDEDDSNEAPGAAQAPPRLPATWAFSQRAVGRTATRGAPIRRRLRQGLRVHYPSQTSAPSRGFPDFLLRAPAASVAEPESGSTSEVSESDEEDQAAQGRGEGTTVSAALPADPLQPALQLNPSQHAQPQDTESVGSSLAADNKRTEGLSQDMQAVGAPPSIQPAQNEEGEGDTCTICFEAWTTAGEHRLSALRCGHLFGFTCIQRWLKAQGQAAKCPQCNKKAKRTDIVMLYAPKLRALDNTEQESLKKTLENEQTLRRRAEMETAEYKLKLQVISNKYGQVEKELQELKSLMAQAGRSSSLSSSSSSSSTLWSASGLTLTQKADGSKVAQYSFSKAVLVSQAGGCRVLSFCEPLSCLLASQPSPHSTLVPGCGVKKVSVVNMKASQYVPIHSKQIRGLSFNRQNDSLLLSAALDNTIKLTSLLTNTVVQTYNTGKPVWSCCWSLDHSNYVYAGLSNGSVLVYDTRDTSTHVQELEPLRSRCPVASLCYIPRAVSNSFPCGGLIAGSLEGGCFWEHVNETSYRPNILPLESAGCTDIQVEPESRHCLVTYRPGRSNPFLRCALMALKRSSEQESGQLPICSCSPVQMFNAGSSCKLLTKNAVFRSPDGVGTLVCAGDEASNSTMVWDAGSGSLLQKLPADLPVLDISPFSLNGEHFLGALTEKMLKVYKWE</sequence>
<keyword evidence="12 17" id="KW-0863">Zinc-finger</keyword>
<evidence type="ECO:0000313" key="21">
    <source>
        <dbReference type="Ensembl" id="ENSCSEP00000002668.1"/>
    </source>
</evidence>
<dbReference type="CTD" id="55159"/>
<dbReference type="GO" id="GO:0008270">
    <property type="term" value="F:zinc ion binding"/>
    <property type="evidence" value="ECO:0007669"/>
    <property type="project" value="UniProtKB-KW"/>
</dbReference>
<dbReference type="SMART" id="SM00320">
    <property type="entry name" value="WD40"/>
    <property type="match status" value="2"/>
</dbReference>
<evidence type="ECO:0000256" key="4">
    <source>
        <dbReference type="ARBA" id="ARBA00004906"/>
    </source>
</evidence>